<accession>A0A4Q7L6Z3</accession>
<evidence type="ECO:0000256" key="6">
    <source>
        <dbReference type="SAM" id="Phobius"/>
    </source>
</evidence>
<keyword evidence="5 6" id="KW-0472">Membrane</keyword>
<dbReference type="InterPro" id="IPR038766">
    <property type="entry name" value="Membrane_comp_ABC_pdt"/>
</dbReference>
<name>A0A4Q7L6Z3_9PSEU</name>
<dbReference type="PANTHER" id="PTHR30287:SF1">
    <property type="entry name" value="INNER MEMBRANE PROTEIN"/>
    <property type="match status" value="1"/>
</dbReference>
<evidence type="ECO:0000256" key="4">
    <source>
        <dbReference type="ARBA" id="ARBA00022989"/>
    </source>
</evidence>
<evidence type="ECO:0000256" key="3">
    <source>
        <dbReference type="ARBA" id="ARBA00022692"/>
    </source>
</evidence>
<evidence type="ECO:0000256" key="5">
    <source>
        <dbReference type="ARBA" id="ARBA00023136"/>
    </source>
</evidence>
<gene>
    <name evidence="8" type="ORF">EV193_101516</name>
</gene>
<evidence type="ECO:0000313" key="9">
    <source>
        <dbReference type="Proteomes" id="UP000294257"/>
    </source>
</evidence>
<feature type="transmembrane region" description="Helical" evidence="6">
    <location>
        <begin position="369"/>
        <end position="393"/>
    </location>
</feature>
<feature type="transmembrane region" description="Helical" evidence="6">
    <location>
        <begin position="343"/>
        <end position="363"/>
    </location>
</feature>
<feature type="transmembrane region" description="Helical" evidence="6">
    <location>
        <begin position="301"/>
        <end position="322"/>
    </location>
</feature>
<keyword evidence="9" id="KW-1185">Reference proteome</keyword>
<evidence type="ECO:0000259" key="7">
    <source>
        <dbReference type="Pfam" id="PF02687"/>
    </source>
</evidence>
<comment type="subcellular location">
    <subcellularLocation>
        <location evidence="1">Cell membrane</location>
        <topology evidence="1">Multi-pass membrane protein</topology>
    </subcellularLocation>
</comment>
<proteinExistence type="predicted"/>
<keyword evidence="4 6" id="KW-1133">Transmembrane helix</keyword>
<feature type="domain" description="ABC3 transporter permease C-terminal" evidence="7">
    <location>
        <begin position="212"/>
        <end position="322"/>
    </location>
</feature>
<dbReference type="Pfam" id="PF02687">
    <property type="entry name" value="FtsX"/>
    <property type="match status" value="2"/>
</dbReference>
<comment type="caution">
    <text evidence="8">The sequence shown here is derived from an EMBL/GenBank/DDBJ whole genome shotgun (WGS) entry which is preliminary data.</text>
</comment>
<feature type="transmembrane region" description="Helical" evidence="6">
    <location>
        <begin position="259"/>
        <end position="281"/>
    </location>
</feature>
<evidence type="ECO:0000313" key="8">
    <source>
        <dbReference type="EMBL" id="RZS44640.1"/>
    </source>
</evidence>
<dbReference type="EMBL" id="SGWQ01000001">
    <property type="protein sequence ID" value="RZS44640.1"/>
    <property type="molecule type" value="Genomic_DNA"/>
</dbReference>
<dbReference type="OrthoDB" id="3654456at2"/>
<keyword evidence="3 6" id="KW-0812">Transmembrane</keyword>
<dbReference type="GO" id="GO:0005886">
    <property type="term" value="C:plasma membrane"/>
    <property type="evidence" value="ECO:0007669"/>
    <property type="project" value="UniProtKB-SubCell"/>
</dbReference>
<dbReference type="RefSeq" id="WP_130342302.1">
    <property type="nucleotide sequence ID" value="NZ_SGWQ01000001.1"/>
</dbReference>
<dbReference type="AlphaFoldDB" id="A0A4Q7L6Z3"/>
<feature type="transmembrane region" description="Helical" evidence="6">
    <location>
        <begin position="201"/>
        <end position="224"/>
    </location>
</feature>
<feature type="transmembrane region" description="Helical" evidence="6">
    <location>
        <begin position="653"/>
        <end position="674"/>
    </location>
</feature>
<feature type="transmembrane region" description="Helical" evidence="6">
    <location>
        <begin position="422"/>
        <end position="445"/>
    </location>
</feature>
<feature type="transmembrane region" description="Helical" evidence="6">
    <location>
        <begin position="739"/>
        <end position="764"/>
    </location>
</feature>
<keyword evidence="2" id="KW-1003">Cell membrane</keyword>
<dbReference type="InterPro" id="IPR003838">
    <property type="entry name" value="ABC3_permease_C"/>
</dbReference>
<feature type="transmembrane region" description="Helical" evidence="6">
    <location>
        <begin position="701"/>
        <end position="727"/>
    </location>
</feature>
<sequence>MSKRTSRRTSLGQWGRDLGLGIRLAVGGSRISGTSIVRLIMGTVGIGLAVAILFGAASVGNMLSAHEQRNAANIPSWQPRPGVDPLLMSTASSTIGDERISVSWIHPSGPNAPLPPGVERLPGKGEMVVSPRLAEMRAAADGEALRQRFPQREIGQIDKYQMTDAGDLLAYVGVDATIGAESSAMPVYGFGRPEMSGNETAILLTLLSIVGGIVLLVPVLIFVATSTRIAGAERDRRLSAMRLVGADARQVRRITAGESLVSSVAGLALGTGLFLVLRPLLDNVRLFDTTILARDLQPSPLLALITVVGVPLLAIGTALFGMRRVVIEPLSVVRKSKPVKRRLAWRLVVVGLGVASLLSAPVFDEGEEMWTFAVGVGATLLLIGVPALLPWLVERGAARVSGGRPSVQLAIRRLQVDSGTPARVVAGVAVVLAGGIALQTGLAAAEADDKYRPARAAQETISGQVTGAVADQVVADARAVPGVTDVRAGRYLSVKGAGEKSGTSVYVMDCAGIAQRYQTDQCVDGDAFTVVPPPGSRNYGRDLRPGEQVRVVKYARDKEEQIATWTWPQPKSTLAQPPGSRSGYFGPVATPGAVRGIPLSEVSATLEIAHDKRPGVISALQAATAKYEWRASFYDPSSYVSKDERMYTTLRNALLAGAVFTLSLAGLSLLVLALEQVRERRRAIAALFASGVPRGVLSRSLVWQLAVPMALGVVVAIATGIGLAWLFLRLVDEPVAVDWPGVGVLSGAAVILVLLSALAALPALRSATRLDALRTE</sequence>
<feature type="transmembrane region" description="Helical" evidence="6">
    <location>
        <begin position="39"/>
        <end position="59"/>
    </location>
</feature>
<feature type="domain" description="ABC3 transporter permease C-terminal" evidence="7">
    <location>
        <begin position="658"/>
        <end position="766"/>
    </location>
</feature>
<organism evidence="8 9">
    <name type="scientific">Herbihabitans rhizosphaerae</name>
    <dbReference type="NCBI Taxonomy" id="1872711"/>
    <lineage>
        <taxon>Bacteria</taxon>
        <taxon>Bacillati</taxon>
        <taxon>Actinomycetota</taxon>
        <taxon>Actinomycetes</taxon>
        <taxon>Pseudonocardiales</taxon>
        <taxon>Pseudonocardiaceae</taxon>
        <taxon>Herbihabitans</taxon>
    </lineage>
</organism>
<evidence type="ECO:0000256" key="2">
    <source>
        <dbReference type="ARBA" id="ARBA00022475"/>
    </source>
</evidence>
<reference evidence="8 9" key="1">
    <citation type="submission" date="2019-02" db="EMBL/GenBank/DDBJ databases">
        <title>Genomic Encyclopedia of Type Strains, Phase IV (KMG-IV): sequencing the most valuable type-strain genomes for metagenomic binning, comparative biology and taxonomic classification.</title>
        <authorList>
            <person name="Goeker M."/>
        </authorList>
    </citation>
    <scope>NUCLEOTIDE SEQUENCE [LARGE SCALE GENOMIC DNA]</scope>
    <source>
        <strain evidence="8 9">DSM 101727</strain>
    </source>
</reference>
<dbReference type="PANTHER" id="PTHR30287">
    <property type="entry name" value="MEMBRANE COMPONENT OF PREDICTED ABC SUPERFAMILY METABOLITE UPTAKE TRANSPORTER"/>
    <property type="match status" value="1"/>
</dbReference>
<dbReference type="Proteomes" id="UP000294257">
    <property type="component" value="Unassembled WGS sequence"/>
</dbReference>
<protein>
    <submittedName>
        <fullName evidence="8">FtsX-like permease family protein</fullName>
    </submittedName>
</protein>
<evidence type="ECO:0000256" key="1">
    <source>
        <dbReference type="ARBA" id="ARBA00004651"/>
    </source>
</evidence>